<name>A0A7Y0L7G4_9FIRM</name>
<gene>
    <name evidence="1" type="ORF">HIJ39_20125</name>
</gene>
<dbReference type="EMBL" id="JABBVZ010000129">
    <property type="protein sequence ID" value="NMP24625.1"/>
    <property type="molecule type" value="Genomic_DNA"/>
</dbReference>
<dbReference type="RefSeq" id="WP_169102835.1">
    <property type="nucleotide sequence ID" value="NZ_JABBVZ010000129.1"/>
</dbReference>
<protein>
    <submittedName>
        <fullName evidence="1">Uncharacterized protein</fullName>
    </submittedName>
</protein>
<reference evidence="1 2" key="1">
    <citation type="submission" date="2020-04" db="EMBL/GenBank/DDBJ databases">
        <authorList>
            <person name="Zhang R."/>
            <person name="Schippers A."/>
        </authorList>
    </citation>
    <scope>NUCLEOTIDE SEQUENCE [LARGE SCALE GENOMIC DNA]</scope>
    <source>
        <strain evidence="1 2">DSM 109850</strain>
    </source>
</reference>
<evidence type="ECO:0000313" key="1">
    <source>
        <dbReference type="EMBL" id="NMP24625.1"/>
    </source>
</evidence>
<accession>A0A7Y0L7G4</accession>
<keyword evidence="2" id="KW-1185">Reference proteome</keyword>
<organism evidence="1 2">
    <name type="scientific">Sulfobacillus harzensis</name>
    <dbReference type="NCBI Taxonomy" id="2729629"/>
    <lineage>
        <taxon>Bacteria</taxon>
        <taxon>Bacillati</taxon>
        <taxon>Bacillota</taxon>
        <taxon>Clostridia</taxon>
        <taxon>Eubacteriales</taxon>
        <taxon>Clostridiales Family XVII. Incertae Sedis</taxon>
        <taxon>Sulfobacillus</taxon>
    </lineage>
</organism>
<comment type="caution">
    <text evidence="1">The sequence shown here is derived from an EMBL/GenBank/DDBJ whole genome shotgun (WGS) entry which is preliminary data.</text>
</comment>
<evidence type="ECO:0000313" key="2">
    <source>
        <dbReference type="Proteomes" id="UP000533476"/>
    </source>
</evidence>
<proteinExistence type="predicted"/>
<dbReference type="Proteomes" id="UP000533476">
    <property type="component" value="Unassembled WGS sequence"/>
</dbReference>
<dbReference type="AlphaFoldDB" id="A0A7Y0L7G4"/>
<sequence>MSAMYTLDPDVQAFLTRFPPLGPFDKNRCPDCHQWALVDLGHKEVVCYRHDPPRVWTLAERLALAEAQDATRPRLPESLKRYYPGGVVCPLCQTRLQLRIRAAEGRCPRCEGVWTFPELEDAAAQHLMEEQPNGATVYHKPRHGR</sequence>